<dbReference type="GO" id="GO:0016491">
    <property type="term" value="F:oxidoreductase activity"/>
    <property type="evidence" value="ECO:0007669"/>
    <property type="project" value="UniProtKB-KW"/>
</dbReference>
<reference evidence="4 5" key="1">
    <citation type="submission" date="2020-08" db="EMBL/GenBank/DDBJ databases">
        <title>Genome sequence of Phycicoccus endophyticus JCM 31784T.</title>
        <authorList>
            <person name="Hyun D.-W."/>
            <person name="Bae J.-W."/>
        </authorList>
    </citation>
    <scope>NUCLEOTIDE SEQUENCE [LARGE SCALE GENOMIC DNA]</scope>
    <source>
        <strain evidence="4 5">JCM 31784</strain>
    </source>
</reference>
<organism evidence="4 5">
    <name type="scientific">Phycicoccus endophyticus</name>
    <dbReference type="NCBI Taxonomy" id="1690220"/>
    <lineage>
        <taxon>Bacteria</taxon>
        <taxon>Bacillati</taxon>
        <taxon>Actinomycetota</taxon>
        <taxon>Actinomycetes</taxon>
        <taxon>Micrococcales</taxon>
        <taxon>Intrasporangiaceae</taxon>
        <taxon>Phycicoccus</taxon>
    </lineage>
</organism>
<accession>A0A7G9R1M6</accession>
<dbReference type="RefSeq" id="WP_166099242.1">
    <property type="nucleotide sequence ID" value="NZ_BMMY01000005.1"/>
</dbReference>
<keyword evidence="5" id="KW-1185">Reference proteome</keyword>
<dbReference type="GO" id="GO:0016020">
    <property type="term" value="C:membrane"/>
    <property type="evidence" value="ECO:0007669"/>
    <property type="project" value="TreeGrafter"/>
</dbReference>
<dbReference type="Pfam" id="PF00106">
    <property type="entry name" value="adh_short"/>
    <property type="match status" value="1"/>
</dbReference>
<dbReference type="PANTHER" id="PTHR44196:SF1">
    <property type="entry name" value="DEHYDROGENASE_REDUCTASE SDR FAMILY MEMBER 7B"/>
    <property type="match status" value="1"/>
</dbReference>
<comment type="similarity">
    <text evidence="1 3">Belongs to the short-chain dehydrogenases/reductases (SDR) family.</text>
</comment>
<evidence type="ECO:0000313" key="5">
    <source>
        <dbReference type="Proteomes" id="UP000515976"/>
    </source>
</evidence>
<dbReference type="PRINTS" id="PR00080">
    <property type="entry name" value="SDRFAMILY"/>
</dbReference>
<dbReference type="PANTHER" id="PTHR44196">
    <property type="entry name" value="DEHYDROGENASE/REDUCTASE SDR FAMILY MEMBER 7B"/>
    <property type="match status" value="1"/>
</dbReference>
<dbReference type="InterPro" id="IPR036291">
    <property type="entry name" value="NAD(P)-bd_dom_sf"/>
</dbReference>
<dbReference type="Gene3D" id="3.40.50.720">
    <property type="entry name" value="NAD(P)-binding Rossmann-like Domain"/>
    <property type="match status" value="1"/>
</dbReference>
<keyword evidence="2" id="KW-0560">Oxidoreductase</keyword>
<dbReference type="Proteomes" id="UP000515976">
    <property type="component" value="Chromosome"/>
</dbReference>
<evidence type="ECO:0000256" key="1">
    <source>
        <dbReference type="ARBA" id="ARBA00006484"/>
    </source>
</evidence>
<sequence>MQVTGHTFVVTGGGNGIGREVVLALLERGARVAAVDLRADGLEETAGLAGTAAERLSRHPLDVTDAEAVAALPEAVLAAHGQVDGLLNVAGIIQPFVRVADLEPAVIEKVMGVNFGGTVATVRAFLPLLLARPAASIVNVSSMGALVPVPGQAVYGASKAAVMLFTEALYAELRGTPVAVTVVFPGGVATHITDNSGVDAPAGADAEASATTLTTPQDAARQVIGGLEAGRFRVVIGRDARMMDLLSRLSPRRATDTVARRMASLLERP</sequence>
<dbReference type="AlphaFoldDB" id="A0A7G9R1M6"/>
<evidence type="ECO:0000256" key="2">
    <source>
        <dbReference type="ARBA" id="ARBA00023002"/>
    </source>
</evidence>
<evidence type="ECO:0000313" key="4">
    <source>
        <dbReference type="EMBL" id="QNN49501.1"/>
    </source>
</evidence>
<dbReference type="PRINTS" id="PR00081">
    <property type="entry name" value="GDHRDH"/>
</dbReference>
<dbReference type="CDD" id="cd05233">
    <property type="entry name" value="SDR_c"/>
    <property type="match status" value="1"/>
</dbReference>
<dbReference type="SUPFAM" id="SSF51735">
    <property type="entry name" value="NAD(P)-binding Rossmann-fold domains"/>
    <property type="match status" value="1"/>
</dbReference>
<evidence type="ECO:0000256" key="3">
    <source>
        <dbReference type="RuleBase" id="RU000363"/>
    </source>
</evidence>
<dbReference type="EMBL" id="CP060712">
    <property type="protein sequence ID" value="QNN49501.1"/>
    <property type="molecule type" value="Genomic_DNA"/>
</dbReference>
<dbReference type="KEGG" id="pei:H9L10_15200"/>
<protein>
    <submittedName>
        <fullName evidence="4">SDR family oxidoreductase</fullName>
    </submittedName>
</protein>
<dbReference type="InterPro" id="IPR002347">
    <property type="entry name" value="SDR_fam"/>
</dbReference>
<proteinExistence type="inferred from homology"/>
<name>A0A7G9R1M6_9MICO</name>
<gene>
    <name evidence="4" type="ORF">H9L10_15200</name>
</gene>